<sequence length="519" mass="55978">MKVGWFVRGDIDGFFGLFVDNLLQLMLIAVLCGNVCGMPPDLVFGRILPGAALSILFGNLFYAWQARKLAIRTGRTDVTALPYGINTVSLIAFVFLIIAPIYFETKDPNLAWQAGLFACLASAVLECVGAFVGDWLRRHTPRAALLSSLAGIAITFISMGFVFQIFAMPAIAVVPALFVIFVYGGQIKLPLGLPGGFIAVALGVAMGWILRLAGYPFFQPLQEPYLFAVHVPKPAFSDMLAFLTNGQGWKYFSVIFPMALFNVIGSLQNLESAEAAGDRYDTKSSLLVNGFASIVAACLGNPFPTTIYIGHPGWKAMGARWGYSILNGVVISALCLIGGVTLVLKVVPMEAMIGILLWIGIIITAQAFQEVPKKHSVAVAIGLMPALAAWALLLVETTLRKAGASLYDVAPKFGGDLYVYGIISMSQGFMLTCMILSAIMVFVVERQFFKAAIWTTAAAVLSFFGVIHAYVLTPTGIRNRFGFGAAKAYALAYLIAALLLVALHYYNRGRETERTGIVA</sequence>
<dbReference type="RefSeq" id="WP_011938645.1">
    <property type="nucleotide sequence ID" value="NC_009483.1"/>
</dbReference>
<gene>
    <name evidence="2" type="ordered locus">Gura_1746</name>
</gene>
<keyword evidence="1" id="KW-0472">Membrane</keyword>
<protein>
    <recommendedName>
        <fullName evidence="4">Permease</fullName>
    </recommendedName>
</protein>
<evidence type="ECO:0000313" key="2">
    <source>
        <dbReference type="EMBL" id="ABQ25939.1"/>
    </source>
</evidence>
<feature type="transmembrane region" description="Helical" evidence="1">
    <location>
        <begin position="321"/>
        <end position="344"/>
    </location>
</feature>
<dbReference type="EMBL" id="CP000698">
    <property type="protein sequence ID" value="ABQ25939.1"/>
    <property type="molecule type" value="Genomic_DNA"/>
</dbReference>
<dbReference type="STRING" id="351605.Gura_1746"/>
<dbReference type="HOGENOM" id="CLU_020957_1_0_7"/>
<feature type="transmembrane region" description="Helical" evidence="1">
    <location>
        <begin position="351"/>
        <end position="369"/>
    </location>
</feature>
<feature type="transmembrane region" description="Helical" evidence="1">
    <location>
        <begin position="115"/>
        <end position="136"/>
    </location>
</feature>
<dbReference type="OrthoDB" id="3320984at2"/>
<evidence type="ECO:0000256" key="1">
    <source>
        <dbReference type="SAM" id="Phobius"/>
    </source>
</evidence>
<reference evidence="2 3" key="1">
    <citation type="submission" date="2007-05" db="EMBL/GenBank/DDBJ databases">
        <title>Complete sequence of Geobacter uraniireducens Rf4.</title>
        <authorList>
            <consortium name="US DOE Joint Genome Institute"/>
            <person name="Copeland A."/>
            <person name="Lucas S."/>
            <person name="Lapidus A."/>
            <person name="Barry K."/>
            <person name="Detter J.C."/>
            <person name="Glavina del Rio T."/>
            <person name="Hammon N."/>
            <person name="Israni S."/>
            <person name="Dalin E."/>
            <person name="Tice H."/>
            <person name="Pitluck S."/>
            <person name="Chertkov O."/>
            <person name="Brettin T."/>
            <person name="Bruce D."/>
            <person name="Han C."/>
            <person name="Schmutz J."/>
            <person name="Larimer F."/>
            <person name="Land M."/>
            <person name="Hauser L."/>
            <person name="Kyrpides N."/>
            <person name="Mikhailova N."/>
            <person name="Shelobolina E."/>
            <person name="Aklujkar M."/>
            <person name="Lovley D."/>
            <person name="Richardson P."/>
        </authorList>
    </citation>
    <scope>NUCLEOTIDE SEQUENCE [LARGE SCALE GENOMIC DNA]</scope>
    <source>
        <strain evidence="2 3">Rf4</strain>
    </source>
</reference>
<feature type="transmembrane region" description="Helical" evidence="1">
    <location>
        <begin position="12"/>
        <end position="31"/>
    </location>
</feature>
<feature type="transmembrane region" description="Helical" evidence="1">
    <location>
        <begin position="167"/>
        <end position="185"/>
    </location>
</feature>
<feature type="transmembrane region" description="Helical" evidence="1">
    <location>
        <begin position="197"/>
        <end position="218"/>
    </location>
</feature>
<keyword evidence="3" id="KW-1185">Reference proteome</keyword>
<dbReference type="PANTHER" id="PTHR31610">
    <property type="entry name" value="SLR0360 PROTEIN"/>
    <property type="match status" value="1"/>
</dbReference>
<evidence type="ECO:0008006" key="4">
    <source>
        <dbReference type="Google" id="ProtNLM"/>
    </source>
</evidence>
<feature type="transmembrane region" description="Helical" evidence="1">
    <location>
        <begin position="286"/>
        <end position="309"/>
    </location>
</feature>
<dbReference type="KEGG" id="gur:Gura_1746"/>
<name>A5GET4_GEOUR</name>
<feature type="transmembrane region" description="Helical" evidence="1">
    <location>
        <begin position="83"/>
        <end position="103"/>
    </location>
</feature>
<accession>A5GET4</accession>
<dbReference type="Proteomes" id="UP000006695">
    <property type="component" value="Chromosome"/>
</dbReference>
<feature type="transmembrane region" description="Helical" evidence="1">
    <location>
        <begin position="375"/>
        <end position="396"/>
    </location>
</feature>
<organism evidence="2 3">
    <name type="scientific">Geotalea uraniireducens (strain Rf4)</name>
    <name type="common">Geobacter uraniireducens</name>
    <dbReference type="NCBI Taxonomy" id="351605"/>
    <lineage>
        <taxon>Bacteria</taxon>
        <taxon>Pseudomonadati</taxon>
        <taxon>Thermodesulfobacteriota</taxon>
        <taxon>Desulfuromonadia</taxon>
        <taxon>Geobacterales</taxon>
        <taxon>Geobacteraceae</taxon>
        <taxon>Geotalea</taxon>
    </lineage>
</organism>
<feature type="transmembrane region" description="Helical" evidence="1">
    <location>
        <begin position="143"/>
        <end position="161"/>
    </location>
</feature>
<dbReference type="PANTHER" id="PTHR31610:SF0">
    <property type="entry name" value="SLC26A_SULP TRANSPORTER DOMAIN-CONTAINING PROTEIN"/>
    <property type="match status" value="1"/>
</dbReference>
<dbReference type="AlphaFoldDB" id="A5GET4"/>
<keyword evidence="1" id="KW-1133">Transmembrane helix</keyword>
<proteinExistence type="predicted"/>
<feature type="transmembrane region" description="Helical" evidence="1">
    <location>
        <begin position="417"/>
        <end position="442"/>
    </location>
</feature>
<evidence type="ECO:0000313" key="3">
    <source>
        <dbReference type="Proteomes" id="UP000006695"/>
    </source>
</evidence>
<feature type="transmembrane region" description="Helical" evidence="1">
    <location>
        <begin position="43"/>
        <end position="62"/>
    </location>
</feature>
<keyword evidence="1" id="KW-0812">Transmembrane</keyword>
<feature type="transmembrane region" description="Helical" evidence="1">
    <location>
        <begin position="448"/>
        <end position="472"/>
    </location>
</feature>
<feature type="transmembrane region" description="Helical" evidence="1">
    <location>
        <begin position="484"/>
        <end position="506"/>
    </location>
</feature>